<reference evidence="5 6" key="1">
    <citation type="submission" date="2019-01" db="EMBL/GenBank/DDBJ databases">
        <authorList>
            <consortium name="Pathogen Informatics"/>
        </authorList>
    </citation>
    <scope>NUCLEOTIDE SEQUENCE [LARGE SCALE GENOMIC DNA]</scope>
    <source>
        <strain evidence="5 6">NCTC10122</strain>
    </source>
</reference>
<dbReference type="EMBL" id="LR214970">
    <property type="protein sequence ID" value="VEU61018.1"/>
    <property type="molecule type" value="Genomic_DNA"/>
</dbReference>
<dbReference type="PROSITE" id="PS50893">
    <property type="entry name" value="ABC_TRANSPORTER_2"/>
    <property type="match status" value="1"/>
</dbReference>
<proteinExistence type="predicted"/>
<keyword evidence="2" id="KW-0547">Nucleotide-binding</keyword>
<evidence type="ECO:0000259" key="4">
    <source>
        <dbReference type="PROSITE" id="PS50893"/>
    </source>
</evidence>
<evidence type="ECO:0000313" key="6">
    <source>
        <dbReference type="Proteomes" id="UP000290942"/>
    </source>
</evidence>
<feature type="domain" description="ABC transporter" evidence="4">
    <location>
        <begin position="8"/>
        <end position="236"/>
    </location>
</feature>
<gene>
    <name evidence="5" type="primary">abc</name>
    <name evidence="5" type="ORF">NCTC10122_00597</name>
</gene>
<dbReference type="InterPro" id="IPR051782">
    <property type="entry name" value="ABC_Transporter_VariousFunc"/>
</dbReference>
<protein>
    <submittedName>
        <fullName evidence="5">ABC transporter ATP-binding protein</fullName>
    </submittedName>
</protein>
<sequence length="236" mass="26680">MIKAKNILKIANLQKIFRKTNRGVKNVNFEIPEGNFHAFIGENGAGKTTTIKTIIGAYVDYQGDIFINDINIKNAEARSIIGYVPEVAIFPRELSVFDYLYNFSILSGIDKNIAKERIDSFLKLFAIDELKNEKPYTFSSGQKKKILLIQALLHNPKLLILDEPAANLDPTARYELFTLLKKLNNEKITILISSHVLAEIDKYVNSVTLIHKGEILYSGAKNQPLESLFYEKVISS</sequence>
<dbReference type="Pfam" id="PF00005">
    <property type="entry name" value="ABC_tran"/>
    <property type="match status" value="1"/>
</dbReference>
<dbReference type="PANTHER" id="PTHR42939">
    <property type="entry name" value="ABC TRANSPORTER ATP-BINDING PROTEIN ALBC-RELATED"/>
    <property type="match status" value="1"/>
</dbReference>
<keyword evidence="1" id="KW-0813">Transport</keyword>
<dbReference type="Gene3D" id="3.40.50.300">
    <property type="entry name" value="P-loop containing nucleotide triphosphate hydrolases"/>
    <property type="match status" value="1"/>
</dbReference>
<dbReference type="SUPFAM" id="SSF52540">
    <property type="entry name" value="P-loop containing nucleoside triphosphate hydrolases"/>
    <property type="match status" value="1"/>
</dbReference>
<dbReference type="Proteomes" id="UP000290942">
    <property type="component" value="Chromosome"/>
</dbReference>
<dbReference type="InterPro" id="IPR003593">
    <property type="entry name" value="AAA+_ATPase"/>
</dbReference>
<accession>A0A449A9U3</accession>
<dbReference type="PANTHER" id="PTHR42939:SF1">
    <property type="entry name" value="ABC TRANSPORTER ATP-BINDING PROTEIN ALBC-RELATED"/>
    <property type="match status" value="1"/>
</dbReference>
<dbReference type="InterPro" id="IPR003439">
    <property type="entry name" value="ABC_transporter-like_ATP-bd"/>
</dbReference>
<keyword evidence="3 5" id="KW-0067">ATP-binding</keyword>
<dbReference type="GO" id="GO:0016887">
    <property type="term" value="F:ATP hydrolysis activity"/>
    <property type="evidence" value="ECO:0007669"/>
    <property type="project" value="InterPro"/>
</dbReference>
<name>A0A449A9U3_9BACT</name>
<evidence type="ECO:0000313" key="5">
    <source>
        <dbReference type="EMBL" id="VEU61018.1"/>
    </source>
</evidence>
<evidence type="ECO:0000256" key="1">
    <source>
        <dbReference type="ARBA" id="ARBA00022448"/>
    </source>
</evidence>
<organism evidence="5 6">
    <name type="scientific">Mycoplasmopsis bovigenitalium</name>
    <dbReference type="NCBI Taxonomy" id="2112"/>
    <lineage>
        <taxon>Bacteria</taxon>
        <taxon>Bacillati</taxon>
        <taxon>Mycoplasmatota</taxon>
        <taxon>Mycoplasmoidales</taxon>
        <taxon>Metamycoplasmataceae</taxon>
        <taxon>Mycoplasmopsis</taxon>
    </lineage>
</organism>
<dbReference type="PROSITE" id="PS00211">
    <property type="entry name" value="ABC_TRANSPORTER_1"/>
    <property type="match status" value="1"/>
</dbReference>
<evidence type="ECO:0000256" key="2">
    <source>
        <dbReference type="ARBA" id="ARBA00022741"/>
    </source>
</evidence>
<dbReference type="GO" id="GO:0005524">
    <property type="term" value="F:ATP binding"/>
    <property type="evidence" value="ECO:0007669"/>
    <property type="project" value="UniProtKB-KW"/>
</dbReference>
<evidence type="ECO:0000256" key="3">
    <source>
        <dbReference type="ARBA" id="ARBA00022840"/>
    </source>
</evidence>
<dbReference type="SMART" id="SM00382">
    <property type="entry name" value="AAA"/>
    <property type="match status" value="1"/>
</dbReference>
<dbReference type="InterPro" id="IPR017871">
    <property type="entry name" value="ABC_transporter-like_CS"/>
</dbReference>
<dbReference type="RefSeq" id="WP_129687841.1">
    <property type="nucleotide sequence ID" value="NZ_LR214970.1"/>
</dbReference>
<dbReference type="AlphaFoldDB" id="A0A449A9U3"/>
<dbReference type="CDD" id="cd03230">
    <property type="entry name" value="ABC_DR_subfamily_A"/>
    <property type="match status" value="1"/>
</dbReference>
<dbReference type="InterPro" id="IPR027417">
    <property type="entry name" value="P-loop_NTPase"/>
</dbReference>